<evidence type="ECO:0000313" key="2">
    <source>
        <dbReference type="EMBL" id="QBD75367.1"/>
    </source>
</evidence>
<evidence type="ECO:0000256" key="1">
    <source>
        <dbReference type="SAM" id="MobiDB-lite"/>
    </source>
</evidence>
<keyword evidence="3" id="KW-1185">Reference proteome</keyword>
<sequence>MFELHEQELEQVAGGHHHSRSHAWTTTDAKAKKGHASSDTETRQHSGYNYSDGKANNSSEVSGTNISLSTGAGTSSRGQY</sequence>
<evidence type="ECO:0008006" key="4">
    <source>
        <dbReference type="Google" id="ProtNLM"/>
    </source>
</evidence>
<organism evidence="2 3">
    <name type="scientific">Ktedonosporobacter rubrisoli</name>
    <dbReference type="NCBI Taxonomy" id="2509675"/>
    <lineage>
        <taxon>Bacteria</taxon>
        <taxon>Bacillati</taxon>
        <taxon>Chloroflexota</taxon>
        <taxon>Ktedonobacteria</taxon>
        <taxon>Ktedonobacterales</taxon>
        <taxon>Ktedonosporobacteraceae</taxon>
        <taxon>Ktedonosporobacter</taxon>
    </lineage>
</organism>
<dbReference type="KEGG" id="kbs:EPA93_04865"/>
<proteinExistence type="predicted"/>
<gene>
    <name evidence="2" type="ORF">EPA93_04865</name>
</gene>
<protein>
    <recommendedName>
        <fullName evidence="4">Bacteriocin</fullName>
    </recommendedName>
</protein>
<dbReference type="RefSeq" id="WP_129885966.1">
    <property type="nucleotide sequence ID" value="NZ_CP035758.1"/>
</dbReference>
<dbReference type="Proteomes" id="UP000290365">
    <property type="component" value="Chromosome"/>
</dbReference>
<feature type="compositionally biased region" description="Polar residues" evidence="1">
    <location>
        <begin position="45"/>
        <end position="80"/>
    </location>
</feature>
<feature type="region of interest" description="Disordered" evidence="1">
    <location>
        <begin position="1"/>
        <end position="80"/>
    </location>
</feature>
<reference evidence="2 3" key="1">
    <citation type="submission" date="2019-01" db="EMBL/GenBank/DDBJ databases">
        <title>Ktedonosporobacter rubrisoli SCAWS-G2.</title>
        <authorList>
            <person name="Huang Y."/>
            <person name="Yan B."/>
        </authorList>
    </citation>
    <scope>NUCLEOTIDE SEQUENCE [LARGE SCALE GENOMIC DNA]</scope>
    <source>
        <strain evidence="2 3">SCAWS-G2</strain>
    </source>
</reference>
<name>A0A4P6JJP8_KTERU</name>
<accession>A0A4P6JJP8</accession>
<dbReference type="EMBL" id="CP035758">
    <property type="protein sequence ID" value="QBD75367.1"/>
    <property type="molecule type" value="Genomic_DNA"/>
</dbReference>
<dbReference type="AlphaFoldDB" id="A0A4P6JJP8"/>
<evidence type="ECO:0000313" key="3">
    <source>
        <dbReference type="Proteomes" id="UP000290365"/>
    </source>
</evidence>